<comment type="caution">
    <text evidence="1">The sequence shown here is derived from an EMBL/GenBank/DDBJ whole genome shotgun (WGS) entry which is preliminary data.</text>
</comment>
<name>A0A2W6HYL4_STEMA</name>
<protein>
    <submittedName>
        <fullName evidence="1">Uncharacterized protein</fullName>
    </submittedName>
</protein>
<sequence>MTTDNKTLAEVQPGGRVRLGDQAERARFEAWNRENWPNLDLSRGPLGDYMQARVRSDWQLWQAALSAQPHQPSSFNLEAMLAACVPGGDIADPQVIADNIRHWFAAQPSPGGQDADLAPRIRGIAGLVEVARPHEAMKLRDIADDLAARQPVGQSMWVEIRREGDRTFPRVMKRDQAEAFLRTCNVGPLPTIHALYAAPTAQAVDLGLQLDRYDAGLLGNGGGGDVSWWQDYIRAELDRAHEFYQDQTDAHG</sequence>
<dbReference type="InterPro" id="IPR058601">
    <property type="entry name" value="Phage_phiTE_015-like"/>
</dbReference>
<organism evidence="1 2">
    <name type="scientific">Stenotrophomonas maltophilia</name>
    <name type="common">Pseudomonas maltophilia</name>
    <name type="synonym">Xanthomonas maltophilia</name>
    <dbReference type="NCBI Taxonomy" id="40324"/>
    <lineage>
        <taxon>Bacteria</taxon>
        <taxon>Pseudomonadati</taxon>
        <taxon>Pseudomonadota</taxon>
        <taxon>Gammaproteobacteria</taxon>
        <taxon>Lysobacterales</taxon>
        <taxon>Lysobacteraceae</taxon>
        <taxon>Stenotrophomonas</taxon>
        <taxon>Stenotrophomonas maltophilia group</taxon>
    </lineage>
</organism>
<proteinExistence type="predicted"/>
<dbReference type="EMBL" id="LXXM01000217">
    <property type="protein sequence ID" value="PZS88183.1"/>
    <property type="molecule type" value="Genomic_DNA"/>
</dbReference>
<evidence type="ECO:0000313" key="2">
    <source>
        <dbReference type="Proteomes" id="UP000249614"/>
    </source>
</evidence>
<gene>
    <name evidence="1" type="ORF">A7X83_15815</name>
</gene>
<accession>A0A2W6HYL4</accession>
<dbReference type="Proteomes" id="UP000249614">
    <property type="component" value="Unassembled WGS sequence"/>
</dbReference>
<dbReference type="RefSeq" id="WP_111113530.1">
    <property type="nucleotide sequence ID" value="NZ_LXXM01000217.1"/>
</dbReference>
<evidence type="ECO:0000313" key="1">
    <source>
        <dbReference type="EMBL" id="PZS88183.1"/>
    </source>
</evidence>
<dbReference type="Pfam" id="PF26207">
    <property type="entry name" value="Phage_phiTE_015"/>
    <property type="match status" value="1"/>
</dbReference>
<dbReference type="AlphaFoldDB" id="A0A2W6HYL4"/>
<reference evidence="1 2" key="1">
    <citation type="submission" date="2016-05" db="EMBL/GenBank/DDBJ databases">
        <authorList>
            <person name="Lavstsen T."/>
            <person name="Jespersen J.S."/>
        </authorList>
    </citation>
    <scope>NUCLEOTIDE SEQUENCE [LARGE SCALE GENOMIC DNA]</scope>
    <source>
        <strain evidence="1 2">SM-5815</strain>
    </source>
</reference>